<feature type="binding site" evidence="6">
    <location>
        <position position="456"/>
    </location>
    <ligand>
        <name>Mg(2+)</name>
        <dbReference type="ChEBI" id="CHEBI:18420"/>
    </ligand>
</feature>
<dbReference type="Pfam" id="PF02503">
    <property type="entry name" value="PP_kinase"/>
    <property type="match status" value="1"/>
</dbReference>
<keyword evidence="2 6" id="KW-0808">Transferase</keyword>
<evidence type="ECO:0000256" key="1">
    <source>
        <dbReference type="ARBA" id="ARBA00022553"/>
    </source>
</evidence>
<keyword evidence="1 6" id="KW-0597">Phosphoprotein</keyword>
<dbReference type="NCBIfam" id="NF003917">
    <property type="entry name" value="PRK05443.1-1"/>
    <property type="match status" value="1"/>
</dbReference>
<dbReference type="InterPro" id="IPR025200">
    <property type="entry name" value="PPK_C_dom2"/>
</dbReference>
<evidence type="ECO:0000256" key="6">
    <source>
        <dbReference type="HAMAP-Rule" id="MF_00347"/>
    </source>
</evidence>
<dbReference type="AlphaFoldDB" id="A0A9D1HW93"/>
<reference evidence="13" key="2">
    <citation type="journal article" date="2021" name="PeerJ">
        <title>Extensive microbial diversity within the chicken gut microbiome revealed by metagenomics and culture.</title>
        <authorList>
            <person name="Gilroy R."/>
            <person name="Ravi A."/>
            <person name="Getino M."/>
            <person name="Pursley I."/>
            <person name="Horton D.L."/>
            <person name="Alikhan N.F."/>
            <person name="Baker D."/>
            <person name="Gharbi K."/>
            <person name="Hall N."/>
            <person name="Watson M."/>
            <person name="Adriaenssens E.M."/>
            <person name="Foster-Nyarko E."/>
            <person name="Jarju S."/>
            <person name="Secka A."/>
            <person name="Antonio M."/>
            <person name="Oren A."/>
            <person name="Chaudhuri R.R."/>
            <person name="La Ragione R."/>
            <person name="Hildebrand F."/>
            <person name="Pallen M.J."/>
        </authorList>
    </citation>
    <scope>NUCLEOTIDE SEQUENCE</scope>
    <source>
        <strain evidence="13">ChiHjej12B11-29160</strain>
    </source>
</reference>
<feature type="domain" description="Polyphosphate kinase N-terminal" evidence="10">
    <location>
        <begin position="56"/>
        <end position="158"/>
    </location>
</feature>
<dbReference type="EMBL" id="DVMQ01000007">
    <property type="protein sequence ID" value="HIU23726.1"/>
    <property type="molecule type" value="Genomic_DNA"/>
</dbReference>
<feature type="region of interest" description="Disordered" evidence="8">
    <location>
        <begin position="809"/>
        <end position="852"/>
    </location>
</feature>
<evidence type="ECO:0000256" key="5">
    <source>
        <dbReference type="ARBA" id="ARBA00022840"/>
    </source>
</evidence>
<feature type="active site" description="Phosphohistidine intermediate" evidence="6">
    <location>
        <position position="486"/>
    </location>
</feature>
<dbReference type="GO" id="GO:0046872">
    <property type="term" value="F:metal ion binding"/>
    <property type="evidence" value="ECO:0007669"/>
    <property type="project" value="UniProtKB-KW"/>
</dbReference>
<feature type="binding site" evidence="6">
    <location>
        <position position="519"/>
    </location>
    <ligand>
        <name>ATP</name>
        <dbReference type="ChEBI" id="CHEBI:30616"/>
    </ligand>
</feature>
<feature type="compositionally biased region" description="Polar residues" evidence="8">
    <location>
        <begin position="809"/>
        <end position="824"/>
    </location>
</feature>
<evidence type="ECO:0000256" key="3">
    <source>
        <dbReference type="ARBA" id="ARBA00022741"/>
    </source>
</evidence>
<evidence type="ECO:0000259" key="10">
    <source>
        <dbReference type="Pfam" id="PF13089"/>
    </source>
</evidence>
<protein>
    <recommendedName>
        <fullName evidence="6 7">Polyphosphate kinase</fullName>
        <ecNumber evidence="6 7">2.7.4.1</ecNumber>
    </recommendedName>
    <alternativeName>
        <fullName evidence="6">ATP-polyphosphate phosphotransferase</fullName>
    </alternativeName>
    <alternativeName>
        <fullName evidence="6">Polyphosphoric acid kinase</fullName>
    </alternativeName>
</protein>
<dbReference type="CDD" id="cd09166">
    <property type="entry name" value="PLDc_PPK1_C1_unchar"/>
    <property type="match status" value="1"/>
</dbReference>
<dbReference type="SUPFAM" id="SSF140356">
    <property type="entry name" value="PPK N-terminal domain-like"/>
    <property type="match status" value="1"/>
</dbReference>
<dbReference type="InterPro" id="IPR036830">
    <property type="entry name" value="PP_kinase_middle_dom_sf"/>
</dbReference>
<accession>A0A9D1HW93</accession>
<evidence type="ECO:0000259" key="9">
    <source>
        <dbReference type="Pfam" id="PF02503"/>
    </source>
</evidence>
<dbReference type="InterPro" id="IPR036832">
    <property type="entry name" value="PPK_N_dom_sf"/>
</dbReference>
<dbReference type="EC" id="2.7.4.1" evidence="6 7"/>
<evidence type="ECO:0000313" key="14">
    <source>
        <dbReference type="Proteomes" id="UP000824078"/>
    </source>
</evidence>
<comment type="catalytic activity">
    <reaction evidence="6 7">
        <text>[phosphate](n) + ATP = [phosphate](n+1) + ADP</text>
        <dbReference type="Rhea" id="RHEA:19573"/>
        <dbReference type="Rhea" id="RHEA-COMP:9859"/>
        <dbReference type="Rhea" id="RHEA-COMP:14280"/>
        <dbReference type="ChEBI" id="CHEBI:16838"/>
        <dbReference type="ChEBI" id="CHEBI:30616"/>
        <dbReference type="ChEBI" id="CHEBI:456216"/>
        <dbReference type="EC" id="2.7.4.1"/>
    </reaction>
</comment>
<feature type="domain" description="Polyphosphate kinase C-terminal" evidence="11">
    <location>
        <begin position="554"/>
        <end position="725"/>
    </location>
</feature>
<dbReference type="PANTHER" id="PTHR30218">
    <property type="entry name" value="POLYPHOSPHATE KINASE"/>
    <property type="match status" value="1"/>
</dbReference>
<dbReference type="Pfam" id="PF13089">
    <property type="entry name" value="PP_kinase_N"/>
    <property type="match status" value="1"/>
</dbReference>
<dbReference type="GO" id="GO:0005524">
    <property type="term" value="F:ATP binding"/>
    <property type="evidence" value="ECO:0007669"/>
    <property type="project" value="UniProtKB-KW"/>
</dbReference>
<sequence length="913" mass="102468">MAKKEASKKSRKQTDDKDLSLEPFERSPEGLARRVSKFEGRKNAGKHSERDFSYTQNRELSWLQFNMRVLDEAFDPTVPLFERLKFVSIFASNLDEWFMIRIGGLSELATLKHQPRDNKSNLTPSEQLENIFKQLPEMLDRHEEAFHRTEAALAQEGLIRVTPATATEADITAMTRYFRQRLSPIISPLIVDPRHPFPNLRNGLLYVMCSLDGPDEKGLLGMVEVPPTLDRVISLSSGSQTSRYTLLEDVIIANLGECFGSYVPTSACIIRVTRNADIDPDGEGVEEEEDYRQHMKKVLKRRQRLEPVRLEMSSFAPFDESLTNFIRKELKLSRERVSHVEIPLDLSYVYDLEDLLPKRVASKLVFQPFEPQLSPLVEQGKPMRQQVMDHDILLFYPYESMSPLLDLLREASNDDDCISVKITLYRVAKQSRLCESLIAAAENGKDVTVLMELRARFDEANNIQWAERLESAGCTVIYGSEGFKCHSKICQITYHESGKISRITCLGTGNFNEKTARLYSDFMLLTSHEGIGNDGNAFFRNLSIGNLAGTYAYLGVAPTGLKPLIMRGIDREIARAQAGMPAQVFLKMNSLTDRDVIDKIAYASQAGVRVIMIIRGICCIRPGIKGITDNVHVHQIVGRLLEHSRVYAFGADVDTIYLSSADMMTRNTERRVEIAYPVLDPICRKMVISYMNLQLADNVKARILTQNGTWKRVERNEDDPAIDSQQLMIELAYRRSSNAISGRKAALYPISVVMPKLPQGGLHDLLVMSGSAETHPRLATEADPVVHETEDTDARVEITEAPLTQEVASDTAAETVSSPQSTEDITPVNESVVEQKASESVSSEASSNPDEVEEIVEPIIETVEIEGPVETHTNEPSDIEAIDLHHRGRFATAFALIGLGIKTLFRGTNNKQS</sequence>
<evidence type="ECO:0000259" key="12">
    <source>
        <dbReference type="Pfam" id="PF17941"/>
    </source>
</evidence>
<evidence type="ECO:0000256" key="4">
    <source>
        <dbReference type="ARBA" id="ARBA00022777"/>
    </source>
</evidence>
<dbReference type="GO" id="GO:0008976">
    <property type="term" value="F:polyphosphate kinase activity"/>
    <property type="evidence" value="ECO:0007669"/>
    <property type="project" value="UniProtKB-UniRule"/>
</dbReference>
<dbReference type="GO" id="GO:0006799">
    <property type="term" value="P:polyphosphate biosynthetic process"/>
    <property type="evidence" value="ECO:0007669"/>
    <property type="project" value="UniProtKB-UniRule"/>
</dbReference>
<reference evidence="13" key="1">
    <citation type="submission" date="2020-10" db="EMBL/GenBank/DDBJ databases">
        <authorList>
            <person name="Gilroy R."/>
        </authorList>
    </citation>
    <scope>NUCLEOTIDE SEQUENCE</scope>
    <source>
        <strain evidence="13">ChiHjej12B11-29160</strain>
    </source>
</reference>
<feature type="binding site" evidence="6">
    <location>
        <position position="615"/>
    </location>
    <ligand>
        <name>ATP</name>
        <dbReference type="ChEBI" id="CHEBI:30616"/>
    </ligand>
</feature>
<feature type="binding site" evidence="6">
    <location>
        <position position="93"/>
    </location>
    <ligand>
        <name>ATP</name>
        <dbReference type="ChEBI" id="CHEBI:30616"/>
    </ligand>
</feature>
<keyword evidence="6" id="KW-0479">Metal-binding</keyword>
<comment type="cofactor">
    <cofactor evidence="6">
        <name>Mg(2+)</name>
        <dbReference type="ChEBI" id="CHEBI:18420"/>
    </cofactor>
</comment>
<dbReference type="InterPro" id="IPR024953">
    <property type="entry name" value="PP_kinase_middle"/>
</dbReference>
<keyword evidence="5 6" id="KW-0067">ATP-binding</keyword>
<comment type="PTM">
    <text evidence="6 7">An intermediate of this reaction is the autophosphorylated ppk in which a phosphate is covalently linked to a histidine residue through a N-P bond.</text>
</comment>
<comment type="similarity">
    <text evidence="6 7">Belongs to the polyphosphate kinase 1 (PPK1) family.</text>
</comment>
<dbReference type="Proteomes" id="UP000824078">
    <property type="component" value="Unassembled WGS sequence"/>
</dbReference>
<dbReference type="PANTHER" id="PTHR30218:SF0">
    <property type="entry name" value="POLYPHOSPHATE KINASE"/>
    <property type="match status" value="1"/>
</dbReference>
<proteinExistence type="inferred from homology"/>
<keyword evidence="6" id="KW-0460">Magnesium</keyword>
<dbReference type="Gene3D" id="1.20.58.310">
    <property type="entry name" value="Polyphosphate kinase N-terminal domain"/>
    <property type="match status" value="1"/>
</dbReference>
<dbReference type="Gene3D" id="3.30.1840.10">
    <property type="entry name" value="Polyphosphate kinase middle domain"/>
    <property type="match status" value="1"/>
</dbReference>
<evidence type="ECO:0000313" key="13">
    <source>
        <dbReference type="EMBL" id="HIU23726.1"/>
    </source>
</evidence>
<feature type="domain" description="Polyphosphate kinase C-terminal" evidence="12">
    <location>
        <begin position="385"/>
        <end position="543"/>
    </location>
</feature>
<evidence type="ECO:0000256" key="2">
    <source>
        <dbReference type="ARBA" id="ARBA00022679"/>
    </source>
</evidence>
<dbReference type="SUPFAM" id="SSF143724">
    <property type="entry name" value="PHP14-like"/>
    <property type="match status" value="1"/>
</dbReference>
<feature type="binding site" evidence="6">
    <location>
        <position position="426"/>
    </location>
    <ligand>
        <name>Mg(2+)</name>
        <dbReference type="ChEBI" id="CHEBI:18420"/>
    </ligand>
</feature>
<comment type="function">
    <text evidence="6 7">Catalyzes the reversible transfer of the terminal phosphate of ATP to form a long-chain polyphosphate (polyP).</text>
</comment>
<dbReference type="Pfam" id="PF13090">
    <property type="entry name" value="PP_kinase_C"/>
    <property type="match status" value="1"/>
</dbReference>
<gene>
    <name evidence="13" type="primary">ppk1</name>
    <name evidence="6" type="synonym">ppk</name>
    <name evidence="13" type="ORF">IAD17_02225</name>
</gene>
<dbReference type="SUPFAM" id="SSF56024">
    <property type="entry name" value="Phospholipase D/nuclease"/>
    <property type="match status" value="2"/>
</dbReference>
<feature type="compositionally biased region" description="Low complexity" evidence="8">
    <location>
        <begin position="830"/>
        <end position="847"/>
    </location>
</feature>
<dbReference type="InterPro" id="IPR003414">
    <property type="entry name" value="PP_kinase"/>
</dbReference>
<organism evidence="13 14">
    <name type="scientific">Candidatus Coprovicinus avistercoris</name>
    <dbReference type="NCBI Taxonomy" id="2840754"/>
    <lineage>
        <taxon>Bacteria</taxon>
        <taxon>Bacillati</taxon>
        <taxon>Actinomycetota</taxon>
        <taxon>Coriobacteriia</taxon>
        <taxon>Coriobacteriales</taxon>
        <taxon>Coriobacteriaceae</taxon>
        <taxon>Coriobacteriaceae incertae sedis</taxon>
        <taxon>Candidatus Coprovicinus</taxon>
    </lineage>
</organism>
<dbReference type="NCBIfam" id="TIGR03705">
    <property type="entry name" value="poly_P_kin"/>
    <property type="match status" value="1"/>
</dbReference>
<feature type="region of interest" description="Disordered" evidence="8">
    <location>
        <begin position="1"/>
        <end position="50"/>
    </location>
</feature>
<dbReference type="Gene3D" id="3.30.870.10">
    <property type="entry name" value="Endonuclease Chain A"/>
    <property type="match status" value="2"/>
</dbReference>
<keyword evidence="3 6" id="KW-0547">Nucleotide-binding</keyword>
<evidence type="ECO:0000259" key="11">
    <source>
        <dbReference type="Pfam" id="PF13090"/>
    </source>
</evidence>
<dbReference type="HAMAP" id="MF_00347">
    <property type="entry name" value="Polyphosphate_kinase"/>
    <property type="match status" value="1"/>
</dbReference>
<name>A0A9D1HW93_9ACTN</name>
<dbReference type="GO" id="GO:0009358">
    <property type="term" value="C:polyphosphate kinase complex"/>
    <property type="evidence" value="ECO:0007669"/>
    <property type="project" value="InterPro"/>
</dbReference>
<dbReference type="InterPro" id="IPR041108">
    <property type="entry name" value="PP_kinase_C_1"/>
</dbReference>
<dbReference type="InterPro" id="IPR025198">
    <property type="entry name" value="PPK_N_dom"/>
</dbReference>
<dbReference type="Pfam" id="PF17941">
    <property type="entry name" value="PP_kinase_C_1"/>
    <property type="match status" value="1"/>
</dbReference>
<feature type="binding site" evidence="6">
    <location>
        <position position="643"/>
    </location>
    <ligand>
        <name>ATP</name>
        <dbReference type="ChEBI" id="CHEBI:30616"/>
    </ligand>
</feature>
<keyword evidence="4 6" id="KW-0418">Kinase</keyword>
<evidence type="ECO:0000256" key="8">
    <source>
        <dbReference type="SAM" id="MobiDB-lite"/>
    </source>
</evidence>
<evidence type="ECO:0000256" key="7">
    <source>
        <dbReference type="RuleBase" id="RU003800"/>
    </source>
</evidence>
<comment type="caution">
    <text evidence="13">The sequence shown here is derived from an EMBL/GenBank/DDBJ whole genome shotgun (WGS) entry which is preliminary data.</text>
</comment>
<feature type="domain" description="Polyphosphate kinase middle" evidence="9">
    <location>
        <begin position="173"/>
        <end position="351"/>
    </location>
</feature>